<dbReference type="RefSeq" id="WP_202996224.1">
    <property type="nucleotide sequence ID" value="NZ_JAENHO010000011.1"/>
</dbReference>
<dbReference type="EMBL" id="JAENHO010000011">
    <property type="protein sequence ID" value="MBL7259530.1"/>
    <property type="molecule type" value="Genomic_DNA"/>
</dbReference>
<evidence type="ECO:0000256" key="1">
    <source>
        <dbReference type="SAM" id="MobiDB-lite"/>
    </source>
</evidence>
<keyword evidence="2" id="KW-0472">Membrane</keyword>
<comment type="caution">
    <text evidence="3">The sequence shown here is derived from an EMBL/GenBank/DDBJ whole genome shotgun (WGS) entry which is preliminary data.</text>
</comment>
<keyword evidence="2" id="KW-1133">Transmembrane helix</keyword>
<evidence type="ECO:0000313" key="3">
    <source>
        <dbReference type="EMBL" id="MBL7259530.1"/>
    </source>
</evidence>
<keyword evidence="4" id="KW-1185">Reference proteome</keyword>
<accession>A0ABS1VYG8</accession>
<evidence type="ECO:0000256" key="2">
    <source>
        <dbReference type="SAM" id="Phobius"/>
    </source>
</evidence>
<dbReference type="Proteomes" id="UP000598996">
    <property type="component" value="Unassembled WGS sequence"/>
</dbReference>
<keyword evidence="2" id="KW-0812">Transmembrane</keyword>
<proteinExistence type="predicted"/>
<gene>
    <name evidence="3" type="ORF">JKJ07_34960</name>
</gene>
<feature type="transmembrane region" description="Helical" evidence="2">
    <location>
        <begin position="28"/>
        <end position="51"/>
    </location>
</feature>
<feature type="region of interest" description="Disordered" evidence="1">
    <location>
        <begin position="1"/>
        <end position="21"/>
    </location>
</feature>
<evidence type="ECO:0000313" key="4">
    <source>
        <dbReference type="Proteomes" id="UP000598996"/>
    </source>
</evidence>
<name>A0ABS1VYG8_9ACTN</name>
<organism evidence="3 4">
    <name type="scientific">Paractinoplanes lichenicola</name>
    <dbReference type="NCBI Taxonomy" id="2802976"/>
    <lineage>
        <taxon>Bacteria</taxon>
        <taxon>Bacillati</taxon>
        <taxon>Actinomycetota</taxon>
        <taxon>Actinomycetes</taxon>
        <taxon>Micromonosporales</taxon>
        <taxon>Micromonosporaceae</taxon>
        <taxon>Paractinoplanes</taxon>
    </lineage>
</organism>
<protein>
    <submittedName>
        <fullName evidence="3">Uncharacterized protein</fullName>
    </submittedName>
</protein>
<sequence length="69" mass="7523">MTDPDEDPLVPYQDSDAEPGTRRGDWRWLIITVVVLLVLCGGVAVALNAWLSDNAGKVRDSVASVRSRV</sequence>
<reference evidence="3 4" key="1">
    <citation type="submission" date="2021-01" db="EMBL/GenBank/DDBJ databases">
        <title>Actinoplanes sp. nov. LDG1-01 isolated from lichen.</title>
        <authorList>
            <person name="Saeng-In P."/>
            <person name="Phongsopitanun W."/>
            <person name="Kanchanasin P."/>
            <person name="Yuki M."/>
            <person name="Kudo T."/>
            <person name="Ohkuma M."/>
            <person name="Tanasupawat S."/>
        </authorList>
    </citation>
    <scope>NUCLEOTIDE SEQUENCE [LARGE SCALE GENOMIC DNA]</scope>
    <source>
        <strain evidence="3 4">LDG1-01</strain>
    </source>
</reference>